<protein>
    <recommendedName>
        <fullName evidence="1">Acyl-CoA thioester hydrolase/bile acid-CoA amino acid N-acetyltransferase domain-containing protein</fullName>
    </recommendedName>
</protein>
<evidence type="ECO:0000313" key="3">
    <source>
        <dbReference type="Proteomes" id="UP000230233"/>
    </source>
</evidence>
<dbReference type="InterPro" id="IPR042490">
    <property type="entry name" value="Thio_Ohase/BAAT_N"/>
</dbReference>
<name>A0A2G5VJ11_9PELO</name>
<dbReference type="Proteomes" id="UP000230233">
    <property type="component" value="Chromosome I"/>
</dbReference>
<proteinExistence type="predicted"/>
<dbReference type="PANTHER" id="PTHR10824">
    <property type="entry name" value="ACYL-COENZYME A THIOESTERASE-RELATED"/>
    <property type="match status" value="1"/>
</dbReference>
<dbReference type="Gene3D" id="2.60.40.2240">
    <property type="entry name" value="Acyl-CoA thioester hydrolase/BAAT N-terminal domain"/>
    <property type="match status" value="1"/>
</dbReference>
<gene>
    <name evidence="2" type="primary">Cnig_chr_I.g2136</name>
    <name evidence="2" type="ORF">B9Z55_002136</name>
</gene>
<reference evidence="3" key="1">
    <citation type="submission" date="2017-10" db="EMBL/GenBank/DDBJ databases">
        <title>Rapid genome shrinkage in a self-fertile nematode reveals novel sperm competition proteins.</title>
        <authorList>
            <person name="Yin D."/>
            <person name="Schwarz E.M."/>
            <person name="Thomas C.G."/>
            <person name="Felde R.L."/>
            <person name="Korf I.F."/>
            <person name="Cutter A.D."/>
            <person name="Schartner C.M."/>
            <person name="Ralston E.J."/>
            <person name="Meyer B.J."/>
            <person name="Haag E.S."/>
        </authorList>
    </citation>
    <scope>NUCLEOTIDE SEQUENCE [LARGE SCALE GENOMIC DNA]</scope>
    <source>
        <strain evidence="3">JU1422</strain>
    </source>
</reference>
<keyword evidence="3" id="KW-1185">Reference proteome</keyword>
<organism evidence="2 3">
    <name type="scientific">Caenorhabditis nigoni</name>
    <dbReference type="NCBI Taxonomy" id="1611254"/>
    <lineage>
        <taxon>Eukaryota</taxon>
        <taxon>Metazoa</taxon>
        <taxon>Ecdysozoa</taxon>
        <taxon>Nematoda</taxon>
        <taxon>Chromadorea</taxon>
        <taxon>Rhabditida</taxon>
        <taxon>Rhabditina</taxon>
        <taxon>Rhabditomorpha</taxon>
        <taxon>Rhabditoidea</taxon>
        <taxon>Rhabditidae</taxon>
        <taxon>Peloderinae</taxon>
        <taxon>Caenorhabditis</taxon>
    </lineage>
</organism>
<dbReference type="AlphaFoldDB" id="A0A2G5VJ11"/>
<accession>A0A2G5VJ11</accession>
<dbReference type="GO" id="GO:0047617">
    <property type="term" value="F:fatty acyl-CoA hydrolase activity"/>
    <property type="evidence" value="ECO:0007669"/>
    <property type="project" value="TreeGrafter"/>
</dbReference>
<dbReference type="GO" id="GO:0006631">
    <property type="term" value="P:fatty acid metabolic process"/>
    <property type="evidence" value="ECO:0007669"/>
    <property type="project" value="TreeGrafter"/>
</dbReference>
<evidence type="ECO:0000259" key="1">
    <source>
        <dbReference type="Pfam" id="PF04775"/>
    </source>
</evidence>
<dbReference type="PANTHER" id="PTHR10824:SF11">
    <property type="entry name" value="BAAT_ACYL-COA THIOESTER HYDROLASE PROTEIN"/>
    <property type="match status" value="1"/>
</dbReference>
<dbReference type="Pfam" id="PF04775">
    <property type="entry name" value="Bile_Hydr_Trans"/>
    <property type="match status" value="1"/>
</dbReference>
<dbReference type="GO" id="GO:0006637">
    <property type="term" value="P:acyl-CoA metabolic process"/>
    <property type="evidence" value="ECO:0007669"/>
    <property type="project" value="TreeGrafter"/>
</dbReference>
<dbReference type="OrthoDB" id="6347013at2759"/>
<evidence type="ECO:0000313" key="2">
    <source>
        <dbReference type="EMBL" id="PIC51748.1"/>
    </source>
</evidence>
<comment type="caution">
    <text evidence="2">The sequence shown here is derived from an EMBL/GenBank/DDBJ whole genome shotgun (WGS) entry which is preliminary data.</text>
</comment>
<dbReference type="EMBL" id="PDUG01000001">
    <property type="protein sequence ID" value="PIC51748.1"/>
    <property type="molecule type" value="Genomic_DNA"/>
</dbReference>
<dbReference type="InterPro" id="IPR006862">
    <property type="entry name" value="Thio_Ohase/aa_AcTrfase"/>
</dbReference>
<sequence>MKHLNIDKADSLQPEHVHITANGLRPGGTYRFDMKLRHNYGSHASYCVLKADENGNIDMKTAKPLRGTYFGKDAGPNETR</sequence>
<feature type="domain" description="Acyl-CoA thioester hydrolase/bile acid-CoA amino acid N-acetyltransferase" evidence="1">
    <location>
        <begin position="15"/>
        <end position="73"/>
    </location>
</feature>